<dbReference type="OrthoDB" id="9779060at2"/>
<reference evidence="11 12" key="2">
    <citation type="submission" date="2019-05" db="EMBL/GenBank/DDBJ databases">
        <title>Genome evolution of the obligate endosymbiont Buchnera aphidicola.</title>
        <authorList>
            <person name="Moran N.A."/>
        </authorList>
    </citation>
    <scope>NUCLEOTIDE SEQUENCE [LARGE SCALE GENOMIC DNA]</scope>
    <source>
        <strain evidence="11 12">Hta</strain>
    </source>
</reference>
<dbReference type="SUPFAM" id="SSF53271">
    <property type="entry name" value="PRTase-like"/>
    <property type="match status" value="1"/>
</dbReference>
<dbReference type="RefSeq" id="WP_158356798.1">
    <property type="nucleotide sequence ID" value="NZ_CP034873.1"/>
</dbReference>
<comment type="cofactor">
    <cofactor evidence="9">
        <name>Mg(2+)</name>
        <dbReference type="ChEBI" id="CHEBI:18420"/>
    </cofactor>
</comment>
<comment type="subunit">
    <text evidence="4 9">Homodimer.</text>
</comment>
<feature type="binding site" evidence="9">
    <location>
        <position position="102"/>
    </location>
    <ligand>
        <name>5-phospho-alpha-D-ribose 1-diphosphate</name>
        <dbReference type="ChEBI" id="CHEBI:58017"/>
        <note>ligand shared between dimeric partners</note>
    </ligand>
</feature>
<dbReference type="GO" id="GO:0006207">
    <property type="term" value="P:'de novo' pyrimidine nucleobase biosynthetic process"/>
    <property type="evidence" value="ECO:0007669"/>
    <property type="project" value="TreeGrafter"/>
</dbReference>
<comment type="function">
    <text evidence="1 9">Catalyzes the transfer of a ribosyl phosphate group from 5-phosphoribose 1-diphosphate to orotate, leading to the formation of orotidine monophosphate (OMP).</text>
</comment>
<evidence type="ECO:0000256" key="5">
    <source>
        <dbReference type="ARBA" id="ARBA00011971"/>
    </source>
</evidence>
<dbReference type="Proteomes" id="UP000298773">
    <property type="component" value="Chromosome"/>
</dbReference>
<reference evidence="11 12" key="1">
    <citation type="submission" date="2018-12" db="EMBL/GenBank/DDBJ databases">
        <authorList>
            <person name="Chong R.A."/>
        </authorList>
    </citation>
    <scope>NUCLEOTIDE SEQUENCE [LARGE SCALE GENOMIC DNA]</scope>
    <source>
        <strain evidence="11 12">Hta</strain>
    </source>
</reference>
<dbReference type="EMBL" id="CP034873">
    <property type="protein sequence ID" value="QCI21830.1"/>
    <property type="molecule type" value="Genomic_DNA"/>
</dbReference>
<dbReference type="PANTHER" id="PTHR46683">
    <property type="entry name" value="OROTATE PHOSPHORIBOSYLTRANSFERASE 1-RELATED"/>
    <property type="match status" value="1"/>
</dbReference>
<dbReference type="FunFam" id="3.40.50.2020:FF:000008">
    <property type="entry name" value="Orotate phosphoribosyltransferase"/>
    <property type="match status" value="1"/>
</dbReference>
<comment type="pathway">
    <text evidence="2 9">Pyrimidine metabolism; UMP biosynthesis via de novo pathway; UMP from orotate: step 1/2.</text>
</comment>
<feature type="binding site" description="in other chain" evidence="9">
    <location>
        <position position="99"/>
    </location>
    <ligand>
        <name>5-phospho-alpha-D-ribose 1-diphosphate</name>
        <dbReference type="ChEBI" id="CHEBI:58017"/>
        <note>ligand shared between dimeric partners</note>
    </ligand>
</feature>
<dbReference type="GO" id="GO:0044205">
    <property type="term" value="P:'de novo' UMP biosynthetic process"/>
    <property type="evidence" value="ECO:0007669"/>
    <property type="project" value="UniProtKB-UniRule"/>
</dbReference>
<dbReference type="InterPro" id="IPR029057">
    <property type="entry name" value="PRTase-like"/>
</dbReference>
<name>A0A4D6Y7H9_9GAMM</name>
<dbReference type="AlphaFoldDB" id="A0A4D6Y7H9"/>
<feature type="domain" description="Phosphoribosyltransferase" evidence="10">
    <location>
        <begin position="52"/>
        <end position="165"/>
    </location>
</feature>
<organism evidence="11 12">
    <name type="scientific">Buchnera aphidicola</name>
    <name type="common">Hyadaphis tataricae</name>
    <dbReference type="NCBI Taxonomy" id="1241859"/>
    <lineage>
        <taxon>Bacteria</taxon>
        <taxon>Pseudomonadati</taxon>
        <taxon>Pseudomonadota</taxon>
        <taxon>Gammaproteobacteria</taxon>
        <taxon>Enterobacterales</taxon>
        <taxon>Erwiniaceae</taxon>
        <taxon>Buchnera</taxon>
    </lineage>
</organism>
<feature type="binding site" description="in other chain" evidence="9">
    <location>
        <position position="25"/>
    </location>
    <ligand>
        <name>5-phospho-alpha-D-ribose 1-diphosphate</name>
        <dbReference type="ChEBI" id="CHEBI:58017"/>
        <note>ligand shared between dimeric partners</note>
    </ligand>
</feature>
<dbReference type="InterPro" id="IPR023031">
    <property type="entry name" value="OPRT"/>
</dbReference>
<keyword evidence="7 9" id="KW-0808">Transferase</keyword>
<dbReference type="GO" id="GO:0005737">
    <property type="term" value="C:cytoplasm"/>
    <property type="evidence" value="ECO:0007669"/>
    <property type="project" value="TreeGrafter"/>
</dbReference>
<feature type="binding site" evidence="9">
    <location>
        <position position="156"/>
    </location>
    <ligand>
        <name>orotate</name>
        <dbReference type="ChEBI" id="CHEBI:30839"/>
    </ligand>
</feature>
<dbReference type="PANTHER" id="PTHR46683:SF1">
    <property type="entry name" value="OROTATE PHOSPHORIBOSYLTRANSFERASE 1-RELATED"/>
    <property type="match status" value="1"/>
</dbReference>
<dbReference type="GO" id="GO:0004588">
    <property type="term" value="F:orotate phosphoribosyltransferase activity"/>
    <property type="evidence" value="ECO:0007669"/>
    <property type="project" value="UniProtKB-UniRule"/>
</dbReference>
<keyword evidence="9" id="KW-0460">Magnesium</keyword>
<comment type="similarity">
    <text evidence="3 9">Belongs to the purine/pyrimidine phosphoribosyltransferase family. PyrE subfamily.</text>
</comment>
<dbReference type="GO" id="GO:0046132">
    <property type="term" value="P:pyrimidine ribonucleoside biosynthetic process"/>
    <property type="evidence" value="ECO:0007669"/>
    <property type="project" value="TreeGrafter"/>
</dbReference>
<dbReference type="UniPathway" id="UPA00070">
    <property type="reaction ID" value="UER00119"/>
</dbReference>
<keyword evidence="6 9" id="KW-0328">Glycosyltransferase</keyword>
<evidence type="ECO:0000313" key="12">
    <source>
        <dbReference type="Proteomes" id="UP000298773"/>
    </source>
</evidence>
<dbReference type="NCBIfam" id="TIGR00336">
    <property type="entry name" value="pyrE"/>
    <property type="match status" value="1"/>
</dbReference>
<evidence type="ECO:0000256" key="3">
    <source>
        <dbReference type="ARBA" id="ARBA00006340"/>
    </source>
</evidence>
<evidence type="ECO:0000256" key="4">
    <source>
        <dbReference type="ARBA" id="ARBA00011738"/>
    </source>
</evidence>
<dbReference type="GO" id="GO:0000287">
    <property type="term" value="F:magnesium ion binding"/>
    <property type="evidence" value="ECO:0007669"/>
    <property type="project" value="UniProtKB-UniRule"/>
</dbReference>
<feature type="binding site" description="in other chain" evidence="9">
    <location>
        <begin position="124"/>
        <end position="132"/>
    </location>
    <ligand>
        <name>5-phospho-alpha-D-ribose 1-diphosphate</name>
        <dbReference type="ChEBI" id="CHEBI:58017"/>
        <note>ligand shared between dimeric partners</note>
    </ligand>
</feature>
<evidence type="ECO:0000256" key="1">
    <source>
        <dbReference type="ARBA" id="ARBA00003769"/>
    </source>
</evidence>
<evidence type="ECO:0000256" key="8">
    <source>
        <dbReference type="ARBA" id="ARBA00022975"/>
    </source>
</evidence>
<feature type="binding site" evidence="9">
    <location>
        <position position="128"/>
    </location>
    <ligand>
        <name>orotate</name>
        <dbReference type="ChEBI" id="CHEBI:30839"/>
    </ligand>
</feature>
<dbReference type="Gene3D" id="3.40.50.2020">
    <property type="match status" value="1"/>
</dbReference>
<evidence type="ECO:0000313" key="11">
    <source>
        <dbReference type="EMBL" id="QCI21830.1"/>
    </source>
</evidence>
<dbReference type="HAMAP" id="MF_01208">
    <property type="entry name" value="PyrE"/>
    <property type="match status" value="1"/>
</dbReference>
<gene>
    <name evidence="9" type="primary">pyrE</name>
    <name evidence="11" type="ORF">D9V69_02795</name>
</gene>
<feature type="binding site" evidence="9">
    <location>
        <position position="104"/>
    </location>
    <ligand>
        <name>5-phospho-alpha-D-ribose 1-diphosphate</name>
        <dbReference type="ChEBI" id="CHEBI:58017"/>
        <note>ligand shared between dimeric partners</note>
    </ligand>
</feature>
<comment type="catalytic activity">
    <reaction evidence="9">
        <text>orotidine 5'-phosphate + diphosphate = orotate + 5-phospho-alpha-D-ribose 1-diphosphate</text>
        <dbReference type="Rhea" id="RHEA:10380"/>
        <dbReference type="ChEBI" id="CHEBI:30839"/>
        <dbReference type="ChEBI" id="CHEBI:33019"/>
        <dbReference type="ChEBI" id="CHEBI:57538"/>
        <dbReference type="ChEBI" id="CHEBI:58017"/>
        <dbReference type="EC" id="2.4.2.10"/>
    </reaction>
</comment>
<evidence type="ECO:0000256" key="7">
    <source>
        <dbReference type="ARBA" id="ARBA00022679"/>
    </source>
</evidence>
<sequence>MDWKNEFIDFCIKKKALKFGFFKLKSGRISPYFFNSGVLSSGIEITKIGLLYAQSIINSKIEFDVLFGPAYKGIPIVVSTAMALKKDYYLNIPYAFNRKEYKKHGEKGDIIGNNIKNKKIIILDDVITSGKAIHYSIKTIEKNEAQISSIFVLLDRQEQGKRELSTINCLNDKKKYNITSIITIQDLINYLLKDNILKRYVPALIQYRKQYGIY</sequence>
<accession>A0A4D6Y7H9</accession>
<evidence type="ECO:0000256" key="9">
    <source>
        <dbReference type="HAMAP-Rule" id="MF_01208"/>
    </source>
</evidence>
<evidence type="ECO:0000259" key="10">
    <source>
        <dbReference type="Pfam" id="PF00156"/>
    </source>
</evidence>
<dbReference type="CDD" id="cd06223">
    <property type="entry name" value="PRTases_typeI"/>
    <property type="match status" value="1"/>
</dbReference>
<proteinExistence type="inferred from homology"/>
<feature type="binding site" evidence="9">
    <location>
        <begin position="33"/>
        <end position="34"/>
    </location>
    <ligand>
        <name>orotate</name>
        <dbReference type="ChEBI" id="CHEBI:30839"/>
    </ligand>
</feature>
<evidence type="ECO:0000256" key="6">
    <source>
        <dbReference type="ARBA" id="ARBA00022676"/>
    </source>
</evidence>
<feature type="binding site" evidence="9">
    <location>
        <position position="98"/>
    </location>
    <ligand>
        <name>5-phospho-alpha-D-ribose 1-diphosphate</name>
        <dbReference type="ChEBI" id="CHEBI:58017"/>
        <note>ligand shared between dimeric partners</note>
    </ligand>
</feature>
<protein>
    <recommendedName>
        <fullName evidence="5 9">Orotate phosphoribosyltransferase</fullName>
        <shortName evidence="9">OPRT</shortName>
        <shortName evidence="9">OPRTase</shortName>
        <ecNumber evidence="5 9">2.4.2.10</ecNumber>
    </recommendedName>
</protein>
<dbReference type="EC" id="2.4.2.10" evidence="5 9"/>
<feature type="binding site" description="in other chain" evidence="9">
    <location>
        <begin position="71"/>
        <end position="72"/>
    </location>
    <ligand>
        <name>5-phospho-alpha-D-ribose 1-diphosphate</name>
        <dbReference type="ChEBI" id="CHEBI:58017"/>
        <note>ligand shared between dimeric partners</note>
    </ligand>
</feature>
<dbReference type="InterPro" id="IPR004467">
    <property type="entry name" value="Or_phspho_trans_dom"/>
</dbReference>
<dbReference type="Pfam" id="PF00156">
    <property type="entry name" value="Pribosyltran"/>
    <property type="match status" value="1"/>
</dbReference>
<evidence type="ECO:0000256" key="2">
    <source>
        <dbReference type="ARBA" id="ARBA00004889"/>
    </source>
</evidence>
<dbReference type="InterPro" id="IPR000836">
    <property type="entry name" value="PRTase_dom"/>
</dbReference>
<keyword evidence="8 9" id="KW-0665">Pyrimidine biosynthesis</keyword>